<keyword evidence="2" id="KW-1185">Reference proteome</keyword>
<proteinExistence type="predicted"/>
<dbReference type="AlphaFoldDB" id="A0A8J2UB84"/>
<gene>
    <name evidence="1" type="ORF">GCM10011511_14970</name>
</gene>
<dbReference type="Proteomes" id="UP000607559">
    <property type="component" value="Unassembled WGS sequence"/>
</dbReference>
<evidence type="ECO:0000313" key="2">
    <source>
        <dbReference type="Proteomes" id="UP000607559"/>
    </source>
</evidence>
<evidence type="ECO:0000313" key="1">
    <source>
        <dbReference type="EMBL" id="GGA92598.1"/>
    </source>
</evidence>
<protein>
    <recommendedName>
        <fullName evidence="3">Phosphoadenosine phosphosulphate reductase domain-containing protein</fullName>
    </recommendedName>
</protein>
<reference evidence="1" key="1">
    <citation type="journal article" date="2014" name="Int. J. Syst. Evol. Microbiol.">
        <title>Complete genome sequence of Corynebacterium casei LMG S-19264T (=DSM 44701T), isolated from a smear-ripened cheese.</title>
        <authorList>
            <consortium name="US DOE Joint Genome Institute (JGI-PGF)"/>
            <person name="Walter F."/>
            <person name="Albersmeier A."/>
            <person name="Kalinowski J."/>
            <person name="Ruckert C."/>
        </authorList>
    </citation>
    <scope>NUCLEOTIDE SEQUENCE</scope>
    <source>
        <strain evidence="1">CGMCC 1.15448</strain>
    </source>
</reference>
<comment type="caution">
    <text evidence="1">The sequence shown here is derived from an EMBL/GenBank/DDBJ whole genome shotgun (WGS) entry which is preliminary data.</text>
</comment>
<dbReference type="SUPFAM" id="SSF52402">
    <property type="entry name" value="Adenine nucleotide alpha hydrolases-like"/>
    <property type="match status" value="1"/>
</dbReference>
<dbReference type="InterPro" id="IPR014729">
    <property type="entry name" value="Rossmann-like_a/b/a_fold"/>
</dbReference>
<reference evidence="1" key="2">
    <citation type="submission" date="2020-09" db="EMBL/GenBank/DDBJ databases">
        <authorList>
            <person name="Sun Q."/>
            <person name="Zhou Y."/>
        </authorList>
    </citation>
    <scope>NUCLEOTIDE SEQUENCE</scope>
    <source>
        <strain evidence="1">CGMCC 1.15448</strain>
    </source>
</reference>
<dbReference type="Gene3D" id="3.40.50.620">
    <property type="entry name" value="HUPs"/>
    <property type="match status" value="1"/>
</dbReference>
<dbReference type="EMBL" id="BMJC01000001">
    <property type="protein sequence ID" value="GGA92598.1"/>
    <property type="molecule type" value="Genomic_DNA"/>
</dbReference>
<evidence type="ECO:0008006" key="3">
    <source>
        <dbReference type="Google" id="ProtNLM"/>
    </source>
</evidence>
<dbReference type="RefSeq" id="WP_188930080.1">
    <property type="nucleotide sequence ID" value="NZ_BMJC01000001.1"/>
</dbReference>
<accession>A0A8J2UB84</accession>
<sequence>MITILSFGAGQDSTTILYRIVRDPVFRKAYVKGKLVVIMSDTGDEHDYTYRHVSYIEKFCKRHHIEFYFLRPKGGYHPNGCNGLIPWLKKNKCIMSKAFPKTCTDNLKIKPIYNFLDEYVGRNIYGRHIPFSKSKKGFLKCYAKQHGKIRVLIGISAEEKGRIAGEFTQSWMRKSLIRVYPLVETGMTRQDCQDWIKLAGLPLPPPSNCMRCPFMNEIELVWLYRTHPRAFWEWVDMERAKIKKSRSLGIPDKSNLGVHGKLLLPEALRMALKKHGSLTKKQLWEYKMSHGHCVQSKY</sequence>
<name>A0A8J2UB84_9BACT</name>
<organism evidence="1 2">
    <name type="scientific">Puia dinghuensis</name>
    <dbReference type="NCBI Taxonomy" id="1792502"/>
    <lineage>
        <taxon>Bacteria</taxon>
        <taxon>Pseudomonadati</taxon>
        <taxon>Bacteroidota</taxon>
        <taxon>Chitinophagia</taxon>
        <taxon>Chitinophagales</taxon>
        <taxon>Chitinophagaceae</taxon>
        <taxon>Puia</taxon>
    </lineage>
</organism>